<dbReference type="AlphaFoldDB" id="A0A284RSR2"/>
<organism evidence="1 2">
    <name type="scientific">Armillaria ostoyae</name>
    <name type="common">Armillaria root rot fungus</name>
    <dbReference type="NCBI Taxonomy" id="47428"/>
    <lineage>
        <taxon>Eukaryota</taxon>
        <taxon>Fungi</taxon>
        <taxon>Dikarya</taxon>
        <taxon>Basidiomycota</taxon>
        <taxon>Agaricomycotina</taxon>
        <taxon>Agaricomycetes</taxon>
        <taxon>Agaricomycetidae</taxon>
        <taxon>Agaricales</taxon>
        <taxon>Marasmiineae</taxon>
        <taxon>Physalacriaceae</taxon>
        <taxon>Armillaria</taxon>
    </lineage>
</organism>
<name>A0A284RSR2_ARMOS</name>
<sequence>MLEQSKIKELYFSLSKQFIGNDSQLNQFGTTQSIHDNFKVSAEYGDTVYITWQDNEEEEALFQIQGVITELQLPPVKQDIRVQSTNDLCQFVKIISPGGTNFQRAVQTVVRFIEFMEEAMGNQVAVQYTMHSGQAHKLCFYSRLLTPAHAANAEDIIKLPASYDPSNSL</sequence>
<dbReference type="Proteomes" id="UP000219338">
    <property type="component" value="Unassembled WGS sequence"/>
</dbReference>
<evidence type="ECO:0000313" key="1">
    <source>
        <dbReference type="EMBL" id="SJL11804.1"/>
    </source>
</evidence>
<gene>
    <name evidence="1" type="ORF">ARMOST_15214</name>
</gene>
<accession>A0A284RSR2</accession>
<protein>
    <submittedName>
        <fullName evidence="1">Uncharacterized protein</fullName>
    </submittedName>
</protein>
<proteinExistence type="predicted"/>
<reference evidence="2" key="1">
    <citation type="journal article" date="2017" name="Nat. Ecol. Evol.">
        <title>Genome expansion and lineage-specific genetic innovations in the forest pathogenic fungi Armillaria.</title>
        <authorList>
            <person name="Sipos G."/>
            <person name="Prasanna A.N."/>
            <person name="Walter M.C."/>
            <person name="O'Connor E."/>
            <person name="Balint B."/>
            <person name="Krizsan K."/>
            <person name="Kiss B."/>
            <person name="Hess J."/>
            <person name="Varga T."/>
            <person name="Slot J."/>
            <person name="Riley R."/>
            <person name="Boka B."/>
            <person name="Rigling D."/>
            <person name="Barry K."/>
            <person name="Lee J."/>
            <person name="Mihaltcheva S."/>
            <person name="LaButti K."/>
            <person name="Lipzen A."/>
            <person name="Waldron R."/>
            <person name="Moloney N.M."/>
            <person name="Sperisen C."/>
            <person name="Kredics L."/>
            <person name="Vagvoelgyi C."/>
            <person name="Patrignani A."/>
            <person name="Fitzpatrick D."/>
            <person name="Nagy I."/>
            <person name="Doyle S."/>
            <person name="Anderson J.B."/>
            <person name="Grigoriev I.V."/>
            <person name="Gueldener U."/>
            <person name="Muensterkoetter M."/>
            <person name="Nagy L.G."/>
        </authorList>
    </citation>
    <scope>NUCLEOTIDE SEQUENCE [LARGE SCALE GENOMIC DNA]</scope>
    <source>
        <strain evidence="2">C18/9</strain>
    </source>
</reference>
<dbReference type="OrthoDB" id="3068619at2759"/>
<dbReference type="EMBL" id="FUEG01000015">
    <property type="protein sequence ID" value="SJL11804.1"/>
    <property type="molecule type" value="Genomic_DNA"/>
</dbReference>
<evidence type="ECO:0000313" key="2">
    <source>
        <dbReference type="Proteomes" id="UP000219338"/>
    </source>
</evidence>
<keyword evidence="2" id="KW-1185">Reference proteome</keyword>